<keyword evidence="4 7" id="KW-1133">Transmembrane helix</keyword>
<keyword evidence="2" id="KW-1003">Cell membrane</keyword>
<reference evidence="9" key="1">
    <citation type="journal article" date="2021" name="PeerJ">
        <title>Extensive microbial diversity within the chicken gut microbiome revealed by metagenomics and culture.</title>
        <authorList>
            <person name="Gilroy R."/>
            <person name="Ravi A."/>
            <person name="Getino M."/>
            <person name="Pursley I."/>
            <person name="Horton D.L."/>
            <person name="Alikhan N.F."/>
            <person name="Baker D."/>
            <person name="Gharbi K."/>
            <person name="Hall N."/>
            <person name="Watson M."/>
            <person name="Adriaenssens E.M."/>
            <person name="Foster-Nyarko E."/>
            <person name="Jarju S."/>
            <person name="Secka A."/>
            <person name="Antonio M."/>
            <person name="Oren A."/>
            <person name="Chaudhuri R.R."/>
            <person name="La Ragione R."/>
            <person name="Hildebrand F."/>
            <person name="Pallen M.J."/>
        </authorList>
    </citation>
    <scope>NUCLEOTIDE SEQUENCE</scope>
    <source>
        <strain evidence="9">Gambia2-208</strain>
    </source>
</reference>
<dbReference type="GO" id="GO:0005886">
    <property type="term" value="C:plasma membrane"/>
    <property type="evidence" value="ECO:0007669"/>
    <property type="project" value="UniProtKB-SubCell"/>
</dbReference>
<comment type="caution">
    <text evidence="9">The sequence shown here is derived from an EMBL/GenBank/DDBJ whole genome shotgun (WGS) entry which is preliminary data.</text>
</comment>
<comment type="subcellular location">
    <subcellularLocation>
        <location evidence="1">Cell membrane</location>
        <topology evidence="1">Multi-pass membrane protein</topology>
    </subcellularLocation>
</comment>
<dbReference type="GO" id="GO:0022857">
    <property type="term" value="F:transmembrane transporter activity"/>
    <property type="evidence" value="ECO:0007669"/>
    <property type="project" value="TreeGrafter"/>
</dbReference>
<dbReference type="InterPro" id="IPR003838">
    <property type="entry name" value="ABC3_permease_C"/>
</dbReference>
<organism evidence="9 10">
    <name type="scientific">Candidatus Bacteroides pullicola</name>
    <dbReference type="NCBI Taxonomy" id="2838475"/>
    <lineage>
        <taxon>Bacteria</taxon>
        <taxon>Pseudomonadati</taxon>
        <taxon>Bacteroidota</taxon>
        <taxon>Bacteroidia</taxon>
        <taxon>Bacteroidales</taxon>
        <taxon>Bacteroidaceae</taxon>
        <taxon>Bacteroides</taxon>
    </lineage>
</organism>
<name>A0A9D2CKA9_9BACE</name>
<feature type="domain" description="ABC3 transporter permease C-terminal" evidence="8">
    <location>
        <begin position="292"/>
        <end position="406"/>
    </location>
</feature>
<dbReference type="AlphaFoldDB" id="A0A9D2CKA9"/>
<evidence type="ECO:0000256" key="5">
    <source>
        <dbReference type="ARBA" id="ARBA00023136"/>
    </source>
</evidence>
<dbReference type="Pfam" id="PF02687">
    <property type="entry name" value="FtsX"/>
    <property type="match status" value="1"/>
</dbReference>
<keyword evidence="3 7" id="KW-0812">Transmembrane</keyword>
<sequence>MQKKLFTQIRNEWRGNLWLALELLVVSVVMWYIIDLLYCRLATFNEPRGFDTEHCYLVEMGVLTDKSPDYKAGTNWHDDILTLVDRLRHRPEVEAVSLSNNSHPYNGSNSTDPVEYDTLRSPGWTIRRIVTPDFVRVFRYRGANGETPEQLAEMLRRGEFLASNNIYRRYGIPLTSLVGKGFHLFGDTTYNFRLGAALQDVRYSDFEQARFCYSFVFNMEQLSPGYINPDNELCIRVKEGQDHDFIARLKADSESQYRIGNIYIADVRSFADIRRSYQQAWMNQLRNYTVGMGFLLLNIFLGLLGTFWFRTQQRRSEIALHKIHGASRGAVFARLLSEGFLLLLIVTLPALVIDYNLAKLELNAWRNGTTLEWDRLLLCAGITFALIGLMIAVGIWYPARKAMQVQPAEALHDE</sequence>
<evidence type="ECO:0000313" key="9">
    <source>
        <dbReference type="EMBL" id="HIY88762.1"/>
    </source>
</evidence>
<evidence type="ECO:0000256" key="4">
    <source>
        <dbReference type="ARBA" id="ARBA00022989"/>
    </source>
</evidence>
<evidence type="ECO:0000256" key="6">
    <source>
        <dbReference type="ARBA" id="ARBA00038076"/>
    </source>
</evidence>
<keyword evidence="5 7" id="KW-0472">Membrane</keyword>
<dbReference type="InterPro" id="IPR050250">
    <property type="entry name" value="Macrolide_Exporter_MacB"/>
</dbReference>
<dbReference type="PANTHER" id="PTHR30572">
    <property type="entry name" value="MEMBRANE COMPONENT OF TRANSPORTER-RELATED"/>
    <property type="match status" value="1"/>
</dbReference>
<dbReference type="EMBL" id="DXCV01000058">
    <property type="protein sequence ID" value="HIY88762.1"/>
    <property type="molecule type" value="Genomic_DNA"/>
</dbReference>
<dbReference type="PANTHER" id="PTHR30572:SF4">
    <property type="entry name" value="ABC TRANSPORTER PERMEASE YTRF"/>
    <property type="match status" value="1"/>
</dbReference>
<feature type="transmembrane region" description="Helical" evidence="7">
    <location>
        <begin position="288"/>
        <end position="310"/>
    </location>
</feature>
<dbReference type="Proteomes" id="UP000886851">
    <property type="component" value="Unassembled WGS sequence"/>
</dbReference>
<gene>
    <name evidence="9" type="ORF">H9824_08675</name>
</gene>
<feature type="transmembrane region" description="Helical" evidence="7">
    <location>
        <begin position="16"/>
        <end position="34"/>
    </location>
</feature>
<proteinExistence type="inferred from homology"/>
<evidence type="ECO:0000313" key="10">
    <source>
        <dbReference type="Proteomes" id="UP000886851"/>
    </source>
</evidence>
<comment type="similarity">
    <text evidence="6">Belongs to the ABC-4 integral membrane protein family.</text>
</comment>
<evidence type="ECO:0000259" key="8">
    <source>
        <dbReference type="Pfam" id="PF02687"/>
    </source>
</evidence>
<reference evidence="9" key="2">
    <citation type="submission" date="2021-04" db="EMBL/GenBank/DDBJ databases">
        <authorList>
            <person name="Gilroy R."/>
        </authorList>
    </citation>
    <scope>NUCLEOTIDE SEQUENCE</scope>
    <source>
        <strain evidence="9">Gambia2-208</strain>
    </source>
</reference>
<accession>A0A9D2CKA9</accession>
<protein>
    <submittedName>
        <fullName evidence="9">ABC transporter permease</fullName>
    </submittedName>
</protein>
<feature type="transmembrane region" description="Helical" evidence="7">
    <location>
        <begin position="373"/>
        <end position="397"/>
    </location>
</feature>
<evidence type="ECO:0000256" key="7">
    <source>
        <dbReference type="SAM" id="Phobius"/>
    </source>
</evidence>
<evidence type="ECO:0000256" key="2">
    <source>
        <dbReference type="ARBA" id="ARBA00022475"/>
    </source>
</evidence>
<evidence type="ECO:0000256" key="1">
    <source>
        <dbReference type="ARBA" id="ARBA00004651"/>
    </source>
</evidence>
<feature type="transmembrane region" description="Helical" evidence="7">
    <location>
        <begin position="331"/>
        <end position="353"/>
    </location>
</feature>
<evidence type="ECO:0000256" key="3">
    <source>
        <dbReference type="ARBA" id="ARBA00022692"/>
    </source>
</evidence>